<dbReference type="Proteomes" id="UP000001520">
    <property type="component" value="Chromosome"/>
</dbReference>
<feature type="region of interest" description="Disordered" evidence="1">
    <location>
        <begin position="334"/>
        <end position="374"/>
    </location>
</feature>
<dbReference type="AlphaFoldDB" id="D3P8Y7"/>
<feature type="compositionally biased region" description="Basic and acidic residues" evidence="1">
    <location>
        <begin position="334"/>
        <end position="344"/>
    </location>
</feature>
<evidence type="ECO:0000313" key="4">
    <source>
        <dbReference type="Proteomes" id="UP000001520"/>
    </source>
</evidence>
<evidence type="ECO:0000313" key="3">
    <source>
        <dbReference type="EMBL" id="BAI81177.1"/>
    </source>
</evidence>
<accession>D3P8Y7</accession>
<dbReference type="EMBL" id="AP011529">
    <property type="protein sequence ID" value="BAI81177.1"/>
    <property type="molecule type" value="Genomic_DNA"/>
</dbReference>
<organism evidence="3 4">
    <name type="scientific">Deferribacter desulfuricans (strain DSM 14783 / JCM 11476 / NBRC 101012 / SSM1)</name>
    <dbReference type="NCBI Taxonomy" id="639282"/>
    <lineage>
        <taxon>Bacteria</taxon>
        <taxon>Pseudomonadati</taxon>
        <taxon>Deferribacterota</taxon>
        <taxon>Deferribacteres</taxon>
        <taxon>Deferribacterales</taxon>
        <taxon>Deferribacteraceae</taxon>
        <taxon>Deferribacter</taxon>
    </lineage>
</organism>
<dbReference type="eggNOG" id="COG3144">
    <property type="taxonomic scope" value="Bacteria"/>
</dbReference>
<dbReference type="STRING" id="639282.DEFDS_1722"/>
<evidence type="ECO:0000259" key="2">
    <source>
        <dbReference type="Pfam" id="PF02120"/>
    </source>
</evidence>
<proteinExistence type="predicted"/>
<reference evidence="3 4" key="1">
    <citation type="journal article" date="2010" name="DNA Res.">
        <title>Bacterial lifestyle in a deep-sea hydrothermal vent chimney revealed by the genome sequence of the thermophilic bacterium Deferribacter desulfuricans SSM1.</title>
        <authorList>
            <person name="Takaki Y."/>
            <person name="Shimamura S."/>
            <person name="Nakagawa S."/>
            <person name="Fukuhara Y."/>
            <person name="Horikawa H."/>
            <person name="Ankai A."/>
            <person name="Harada T."/>
            <person name="Hosoyama A."/>
            <person name="Oguchi A."/>
            <person name="Fukui S."/>
            <person name="Fujita N."/>
            <person name="Takami H."/>
            <person name="Takai K."/>
        </authorList>
    </citation>
    <scope>NUCLEOTIDE SEQUENCE [LARGE SCALE GENOMIC DNA]</scope>
    <source>
        <strain evidence="4">DSM 14783 / JCM 11476 / NBRC 101012 / SSM1</strain>
    </source>
</reference>
<dbReference type="InterPro" id="IPR021136">
    <property type="entry name" value="Flagellar_hook_control-like_C"/>
</dbReference>
<evidence type="ECO:0000256" key="1">
    <source>
        <dbReference type="SAM" id="MobiDB-lite"/>
    </source>
</evidence>
<name>D3P8Y7_DEFDS</name>
<dbReference type="CDD" id="cd17470">
    <property type="entry name" value="T3SS_Flik_C"/>
    <property type="match status" value="1"/>
</dbReference>
<dbReference type="RefSeq" id="WP_013008423.1">
    <property type="nucleotide sequence ID" value="NC_013939.1"/>
</dbReference>
<dbReference type="HOGENOM" id="CLU_739117_0_0_0"/>
<dbReference type="Pfam" id="PF02120">
    <property type="entry name" value="Flg_hook"/>
    <property type="match status" value="1"/>
</dbReference>
<feature type="compositionally biased region" description="Basic and acidic residues" evidence="1">
    <location>
        <begin position="352"/>
        <end position="374"/>
    </location>
</feature>
<dbReference type="InterPro" id="IPR038610">
    <property type="entry name" value="FliK-like_C_sf"/>
</dbReference>
<dbReference type="OrthoDB" id="2112988at2"/>
<sequence>MEQMALKMKQILPIDKNVKQLAKKEARHDKGEFKKVLTSKINENSNKSKIVNKNEARLNNKKTNINEDMNNSTVDIELLKSILNALNISVDENFFEELKTIKNYEEALQKINELLSLKGFSENDIKKLFTMIEEIKKEQFSDLKNRNLENIDKSLRDLENIQKINDKKEVLTKFQGFEKLLEENHGKEGNKVVEIEKFFHDILKSKEENKPVIRNIKIDMVQSTNFSNDKHNVVNTDLHTVKVEKPSDVLKFVDYIKIANIKDGQKLVVKLHPAHLGNLKIELSEIAGKMTAKLLVDSHESKHLLMTNIDAIKQQLETKGIILADVELGYLHDDNNQGRFERENNGSSGKPHGRESFKIEEVENTKENDSAIYA</sequence>
<feature type="domain" description="Flagellar hook-length control protein-like C-terminal" evidence="2">
    <location>
        <begin position="262"/>
        <end position="329"/>
    </location>
</feature>
<dbReference type="Gene3D" id="3.30.750.140">
    <property type="match status" value="1"/>
</dbReference>
<gene>
    <name evidence="3" type="primary">fliK</name>
    <name evidence="3" type="ordered locus">DEFDS_1722</name>
</gene>
<dbReference type="KEGG" id="ddf:DEFDS_1722"/>
<protein>
    <recommendedName>
        <fullName evidence="2">Flagellar hook-length control protein-like C-terminal domain-containing protein</fullName>
    </recommendedName>
</protein>
<keyword evidence="4" id="KW-1185">Reference proteome</keyword>